<feature type="chain" id="PRO_5036876716" description="ZU5 domain-containing protein" evidence="1">
    <location>
        <begin position="25"/>
        <end position="441"/>
    </location>
</feature>
<evidence type="ECO:0000313" key="2">
    <source>
        <dbReference type="EMBL" id="MBO0932518.1"/>
    </source>
</evidence>
<evidence type="ECO:0008006" key="4">
    <source>
        <dbReference type="Google" id="ProtNLM"/>
    </source>
</evidence>
<keyword evidence="3" id="KW-1185">Reference proteome</keyword>
<comment type="caution">
    <text evidence="2">The sequence shown here is derived from an EMBL/GenBank/DDBJ whole genome shotgun (WGS) entry which is preliminary data.</text>
</comment>
<dbReference type="PROSITE" id="PS51257">
    <property type="entry name" value="PROKAR_LIPOPROTEIN"/>
    <property type="match status" value="1"/>
</dbReference>
<feature type="signal peptide" evidence="1">
    <location>
        <begin position="1"/>
        <end position="24"/>
    </location>
</feature>
<dbReference type="Gene3D" id="2.60.220.30">
    <property type="match status" value="1"/>
</dbReference>
<organism evidence="2 3">
    <name type="scientific">Fibrella aquatilis</name>
    <dbReference type="NCBI Taxonomy" id="2817059"/>
    <lineage>
        <taxon>Bacteria</taxon>
        <taxon>Pseudomonadati</taxon>
        <taxon>Bacteroidota</taxon>
        <taxon>Cytophagia</taxon>
        <taxon>Cytophagales</taxon>
        <taxon>Spirosomataceae</taxon>
        <taxon>Fibrella</taxon>
    </lineage>
</organism>
<protein>
    <recommendedName>
        <fullName evidence="4">ZU5 domain-containing protein</fullName>
    </recommendedName>
</protein>
<evidence type="ECO:0000256" key="1">
    <source>
        <dbReference type="SAM" id="SignalP"/>
    </source>
</evidence>
<accession>A0A939G798</accession>
<evidence type="ECO:0000313" key="3">
    <source>
        <dbReference type="Proteomes" id="UP000664795"/>
    </source>
</evidence>
<reference evidence="2 3" key="1">
    <citation type="submission" date="2021-03" db="EMBL/GenBank/DDBJ databases">
        <title>Fibrella sp. HMF5036 genome sequencing and assembly.</title>
        <authorList>
            <person name="Kang H."/>
            <person name="Kim H."/>
            <person name="Bae S."/>
            <person name="Joh K."/>
        </authorList>
    </citation>
    <scope>NUCLEOTIDE SEQUENCE [LARGE SCALE GENOMIC DNA]</scope>
    <source>
        <strain evidence="2 3">HMF5036</strain>
    </source>
</reference>
<name>A0A939G798_9BACT</name>
<proteinExistence type="predicted"/>
<keyword evidence="1" id="KW-0732">Signal</keyword>
<dbReference type="AlphaFoldDB" id="A0A939G798"/>
<dbReference type="EMBL" id="JAFMYU010000013">
    <property type="protein sequence ID" value="MBO0932518.1"/>
    <property type="molecule type" value="Genomic_DNA"/>
</dbReference>
<dbReference type="Proteomes" id="UP000664795">
    <property type="component" value="Unassembled WGS sequence"/>
</dbReference>
<gene>
    <name evidence="2" type="ORF">J2I48_16010</name>
</gene>
<sequence>MHSSRFVLGLLLGGWLLTACQPTANGVDPAPAPTAPVPGIPTEVGKPLGSPIQKTIGPAGGSLSTADNALTLIIPPGALKKDTLITVQPVENKAPGGTGLGYAFSPQNLELAKPAELVWNYQVNDVEGSAPEALGLAVQQPDRTWLGRRDIILNKASRKASARVNKLQPAAFYEQYYMEPAKASLALGESQQLTVYFQSGRRELSDNSTIDDFFTPLTTPEALKAADVKNWRVNGQDLAERVDIQLGHLTPNQTKAEATYLVPGAMPEKNKIAVSVEVLLTGTNAKLMLVSNLTIEGANGFKLNGVTEPNAALLMFMVAHGQAFQVGMAEGSHLAGEENVALVSMSIKQNFTGTGTYTASGSDDSQLFIEGQDRNKKSWSSVYYPRTGGQVVGPLTVKITDYDREKKKVAGQFSGTLHYYDSKTDKHETTSVSGHFRAASL</sequence>
<dbReference type="RefSeq" id="WP_207336484.1">
    <property type="nucleotide sequence ID" value="NZ_JAFMYU010000013.1"/>
</dbReference>